<dbReference type="EMBL" id="JACHJD010000007">
    <property type="protein sequence ID" value="MBB5105348.1"/>
    <property type="molecule type" value="Genomic_DNA"/>
</dbReference>
<name>A0A5P2XLQ4_STRST</name>
<gene>
    <name evidence="6" type="ORF">CP982_35585</name>
    <name evidence="5" type="ORF">FHS40_004443</name>
</gene>
<proteinExistence type="predicted"/>
<evidence type="ECO:0000313" key="6">
    <source>
        <dbReference type="EMBL" id="QEV63372.1"/>
    </source>
</evidence>
<evidence type="ECO:0000313" key="5">
    <source>
        <dbReference type="EMBL" id="MBB5105348.1"/>
    </source>
</evidence>
<evidence type="ECO:0000259" key="4">
    <source>
        <dbReference type="Pfam" id="PF13490"/>
    </source>
</evidence>
<sequence length="206" mass="21942">MRSLERHRDAGAYALGVLDRADAFRFEDHLMDCPHCRAEVDELALPARMLRAHGRELPPVPDPLLLDRLLGEAARSRRLRRRAWLGAVAAGLALAAAPTAAVLNPADPAPLRAAATDARGDLAAVLTARPYAWGTAVDLRVRDAAGRRVCALVAVGVDGAEETVTTWRGAGRALTTHGGTGLGPDRIDHFEVRAAGGARLLTLRPH</sequence>
<evidence type="ECO:0000313" key="8">
    <source>
        <dbReference type="Proteomes" id="UP000549009"/>
    </source>
</evidence>
<keyword evidence="8" id="KW-1185">Reference proteome</keyword>
<dbReference type="Proteomes" id="UP000549009">
    <property type="component" value="Unassembled WGS sequence"/>
</dbReference>
<evidence type="ECO:0000256" key="1">
    <source>
        <dbReference type="ARBA" id="ARBA00023015"/>
    </source>
</evidence>
<dbReference type="Pfam" id="PF13490">
    <property type="entry name" value="zf-HC2"/>
    <property type="match status" value="1"/>
</dbReference>
<reference evidence="6 7" key="1">
    <citation type="submission" date="2017-09" db="EMBL/GenBank/DDBJ databases">
        <authorList>
            <person name="Lee N."/>
            <person name="Cho B.-K."/>
        </authorList>
    </citation>
    <scope>NUCLEOTIDE SEQUENCE [LARGE SCALE GENOMIC DNA]</scope>
    <source>
        <strain evidence="6 7">ATCC 27465</strain>
    </source>
</reference>
<keyword evidence="2" id="KW-0804">Transcription</keyword>
<feature type="transmembrane region" description="Helical" evidence="3">
    <location>
        <begin position="83"/>
        <end position="103"/>
    </location>
</feature>
<evidence type="ECO:0000256" key="2">
    <source>
        <dbReference type="ARBA" id="ARBA00023163"/>
    </source>
</evidence>
<dbReference type="OrthoDB" id="5185837at2"/>
<dbReference type="Proteomes" id="UP000326505">
    <property type="component" value="Chromosome"/>
</dbReference>
<dbReference type="Gene3D" id="1.10.10.1320">
    <property type="entry name" value="Anti-sigma factor, zinc-finger domain"/>
    <property type="match status" value="1"/>
</dbReference>
<dbReference type="InterPro" id="IPR041916">
    <property type="entry name" value="Anti_sigma_zinc_sf"/>
</dbReference>
<feature type="domain" description="Putative zinc-finger" evidence="4">
    <location>
        <begin position="11"/>
        <end position="37"/>
    </location>
</feature>
<dbReference type="EMBL" id="CP023690">
    <property type="protein sequence ID" value="QEV63372.1"/>
    <property type="molecule type" value="Genomic_DNA"/>
</dbReference>
<keyword evidence="3" id="KW-1133">Transmembrane helix</keyword>
<keyword evidence="3" id="KW-0472">Membrane</keyword>
<dbReference type="InterPro" id="IPR027383">
    <property type="entry name" value="Znf_put"/>
</dbReference>
<keyword evidence="3" id="KW-0812">Transmembrane</keyword>
<evidence type="ECO:0000256" key="3">
    <source>
        <dbReference type="SAM" id="Phobius"/>
    </source>
</evidence>
<protein>
    <submittedName>
        <fullName evidence="5">Anti-sigma factor RsiW</fullName>
    </submittedName>
    <submittedName>
        <fullName evidence="6">Zf-HC2 domain-containing protein</fullName>
    </submittedName>
</protein>
<reference evidence="5 8" key="2">
    <citation type="submission" date="2020-08" db="EMBL/GenBank/DDBJ databases">
        <title>Genomic Encyclopedia of Type Strains, Phase III (KMG-III): the genomes of soil and plant-associated and newly described type strains.</title>
        <authorList>
            <person name="Whitman W."/>
        </authorList>
    </citation>
    <scope>NUCLEOTIDE SEQUENCE [LARGE SCALE GENOMIC DNA]</scope>
    <source>
        <strain evidence="5 8">CECT 3146</strain>
    </source>
</reference>
<dbReference type="RefSeq" id="WP_150514224.1">
    <property type="nucleotide sequence ID" value="NZ_BMSQ01000006.1"/>
</dbReference>
<dbReference type="KEGG" id="sspb:CP982_35585"/>
<evidence type="ECO:0000313" key="7">
    <source>
        <dbReference type="Proteomes" id="UP000326505"/>
    </source>
</evidence>
<organism evidence="6 7">
    <name type="scientific">Streptomyces spectabilis</name>
    <dbReference type="NCBI Taxonomy" id="68270"/>
    <lineage>
        <taxon>Bacteria</taxon>
        <taxon>Bacillati</taxon>
        <taxon>Actinomycetota</taxon>
        <taxon>Actinomycetes</taxon>
        <taxon>Kitasatosporales</taxon>
        <taxon>Streptomycetaceae</taxon>
        <taxon>Streptomyces</taxon>
    </lineage>
</organism>
<accession>A0A5P2XLQ4</accession>
<dbReference type="AlphaFoldDB" id="A0A5P2XLQ4"/>
<keyword evidence="1" id="KW-0805">Transcription regulation</keyword>